<accession>A0A2S5T1H7</accession>
<evidence type="ECO:0000313" key="2">
    <source>
        <dbReference type="Proteomes" id="UP000239406"/>
    </source>
</evidence>
<gene>
    <name evidence="1" type="ORF">C1702_15665</name>
</gene>
<dbReference type="RefSeq" id="WP_104358656.1">
    <property type="nucleotide sequence ID" value="NZ_CP064338.1"/>
</dbReference>
<dbReference type="InterPro" id="IPR052901">
    <property type="entry name" value="Bact_TGase-like"/>
</dbReference>
<protein>
    <submittedName>
        <fullName evidence="1">DUF3488 domain-containing protein</fullName>
    </submittedName>
</protein>
<organism evidence="1 2">
    <name type="scientific">Caldimonas thermodepolymerans</name>
    <dbReference type="NCBI Taxonomy" id="215580"/>
    <lineage>
        <taxon>Bacteria</taxon>
        <taxon>Pseudomonadati</taxon>
        <taxon>Pseudomonadota</taxon>
        <taxon>Betaproteobacteria</taxon>
        <taxon>Burkholderiales</taxon>
        <taxon>Sphaerotilaceae</taxon>
        <taxon>Caldimonas</taxon>
    </lineage>
</organism>
<sequence>MTTALASRTGTTPRLAAWRHLPRETRDTLFLLGVIAWVIAPHAAHLPWWCTALAAVVLLWRARLALTGAPLPGRWVLGALLLAAVAATLVTHRTLFGKEAGVTLVVVLMALKTLELRARRDAFVVFFLGFFLVLTNFLYSQSLPLALAMVLAVWGLLTALVVSQMPVGQPSLAKAAALSARLCLFGAPVMVALFVLFPRFAPLWGLPTDAHAGRTGLSNMMEMGSVAELALDDSIAMRVKFDGPAPPPQALYFRGPVLAEFDGRHWRPLPYRGWPRSQRADGNLQLGTQAFRYSLTIEPTRIASLPLLEVTPEVPRLGEILPRMREDLEWVTGQPLRERQRLEATAYTGFRHGPVAWTAGLRDYLQLPEGYNPRTLAWAQALRQQLPDADARRLAQAVFAHIRTQGYAYTLAPGRYGDEQGRHAIDEFWLDRKQGFCEHFAAAFVVVMRAMGVPARIVTGYQGAEYNPVDGYHLVRHAYAHAWAEYWQPGAGWVRADPTGAVAPERIRMALDLGPATGVVAATLSTVNPELWRRLRNHWDAVNNAWNQWVLNYSRGTQFELLRHLGFDAPGWQDLVVLLLGLVAAAASAGAAWAWWERHRQDPWVQAYRRMQAQLAAAGLPSGPHVPPRTLAAQARARWGEQAARVAELLSRMEALRYAPAAGATPRSSTLARSLARELRRAVLELRHAPHP</sequence>
<dbReference type="Proteomes" id="UP000239406">
    <property type="component" value="Unassembled WGS sequence"/>
</dbReference>
<keyword evidence="2" id="KW-1185">Reference proteome</keyword>
<comment type="caution">
    <text evidence="1">The sequence shown here is derived from an EMBL/GenBank/DDBJ whole genome shotgun (WGS) entry which is preliminary data.</text>
</comment>
<dbReference type="Gene3D" id="3.10.620.30">
    <property type="match status" value="1"/>
</dbReference>
<dbReference type="SMART" id="SM00460">
    <property type="entry name" value="TGc"/>
    <property type="match status" value="1"/>
</dbReference>
<dbReference type="AlphaFoldDB" id="A0A2S5T1H7"/>
<dbReference type="PANTHER" id="PTHR42736">
    <property type="entry name" value="PROTEIN-GLUTAMINE GAMMA-GLUTAMYLTRANSFERASE"/>
    <property type="match status" value="1"/>
</dbReference>
<reference evidence="1 2" key="1">
    <citation type="submission" date="2018-02" db="EMBL/GenBank/DDBJ databases">
        <title>Reclassifiation of [Polyangium] brachysporum DSM 7029 as Guopingzhaonella breviflexa gen. nov., sp. nov., a member of the family Comamonadaceae.</title>
        <authorList>
            <person name="Tang B."/>
        </authorList>
    </citation>
    <scope>NUCLEOTIDE SEQUENCE [LARGE SCALE GENOMIC DNA]</scope>
    <source>
        <strain evidence="1 2">DSM 15344</strain>
    </source>
</reference>
<dbReference type="SUPFAM" id="SSF54001">
    <property type="entry name" value="Cysteine proteinases"/>
    <property type="match status" value="1"/>
</dbReference>
<proteinExistence type="predicted"/>
<dbReference type="PANTHER" id="PTHR42736:SF1">
    <property type="entry name" value="PROTEIN-GLUTAMINE GAMMA-GLUTAMYLTRANSFERASE"/>
    <property type="match status" value="1"/>
</dbReference>
<name>A0A2S5T1H7_9BURK</name>
<dbReference type="InterPro" id="IPR038765">
    <property type="entry name" value="Papain-like_cys_pep_sf"/>
</dbReference>
<dbReference type="Pfam" id="PF11992">
    <property type="entry name" value="TgpA_N"/>
    <property type="match status" value="1"/>
</dbReference>
<evidence type="ECO:0000313" key="1">
    <source>
        <dbReference type="EMBL" id="PPE68779.1"/>
    </source>
</evidence>
<dbReference type="InterPro" id="IPR021878">
    <property type="entry name" value="TgpA_N"/>
</dbReference>
<dbReference type="EMBL" id="PSNY01000020">
    <property type="protein sequence ID" value="PPE68779.1"/>
    <property type="molecule type" value="Genomic_DNA"/>
</dbReference>
<dbReference type="InterPro" id="IPR002931">
    <property type="entry name" value="Transglutaminase-like"/>
</dbReference>
<dbReference type="Pfam" id="PF01841">
    <property type="entry name" value="Transglut_core"/>
    <property type="match status" value="1"/>
</dbReference>